<comment type="cofactor">
    <cofactor evidence="1">
        <name>Mg(2+)</name>
        <dbReference type="ChEBI" id="CHEBI:18420"/>
    </cofactor>
</comment>
<proteinExistence type="predicted"/>
<gene>
    <name evidence="4" type="ORF">KIH27_01390</name>
</gene>
<feature type="domain" description="Nudix hydrolase" evidence="3">
    <location>
        <begin position="19"/>
        <end position="147"/>
    </location>
</feature>
<protein>
    <submittedName>
        <fullName evidence="4">NUDIX domain-containing protein</fullName>
    </submittedName>
</protein>
<accession>A0ABS5RF77</accession>
<dbReference type="EMBL" id="JAHCLR010000001">
    <property type="protein sequence ID" value="MBS9532238.1"/>
    <property type="molecule type" value="Genomic_DNA"/>
</dbReference>
<dbReference type="InterPro" id="IPR000086">
    <property type="entry name" value="NUDIX_hydrolase_dom"/>
</dbReference>
<comment type="caution">
    <text evidence="4">The sequence shown here is derived from an EMBL/GenBank/DDBJ whole genome shotgun (WGS) entry which is preliminary data.</text>
</comment>
<dbReference type="Gene3D" id="3.90.79.10">
    <property type="entry name" value="Nucleoside Triphosphate Pyrophosphohydrolase"/>
    <property type="match status" value="1"/>
</dbReference>
<dbReference type="RefSeq" id="WP_214091104.1">
    <property type="nucleotide sequence ID" value="NZ_JAHCLR010000001.1"/>
</dbReference>
<dbReference type="PANTHER" id="PTHR43046:SF16">
    <property type="entry name" value="ADP-RIBOSE PYROPHOSPHATASE YJHB-RELATED"/>
    <property type="match status" value="1"/>
</dbReference>
<dbReference type="PROSITE" id="PS51462">
    <property type="entry name" value="NUDIX"/>
    <property type="match status" value="1"/>
</dbReference>
<keyword evidence="2" id="KW-0378">Hydrolase</keyword>
<dbReference type="InterPro" id="IPR015797">
    <property type="entry name" value="NUDIX_hydrolase-like_dom_sf"/>
</dbReference>
<evidence type="ECO:0000313" key="5">
    <source>
        <dbReference type="Proteomes" id="UP001519535"/>
    </source>
</evidence>
<evidence type="ECO:0000256" key="2">
    <source>
        <dbReference type="ARBA" id="ARBA00022801"/>
    </source>
</evidence>
<keyword evidence="5" id="KW-1185">Reference proteome</keyword>
<reference evidence="4 5" key="1">
    <citation type="submission" date="2021-05" db="EMBL/GenBank/DDBJ databases">
        <title>Mycobacterium acidophilum sp. nov., an extremely acid-tolerant member of the genus Mycobacterium.</title>
        <authorList>
            <person name="Xia J."/>
        </authorList>
    </citation>
    <scope>NUCLEOTIDE SEQUENCE [LARGE SCALE GENOMIC DNA]</scope>
    <source>
        <strain evidence="4 5">M1</strain>
    </source>
</reference>
<name>A0ABS5RF77_9MYCO</name>
<dbReference type="PANTHER" id="PTHR43046">
    <property type="entry name" value="GDP-MANNOSE MANNOSYL HYDROLASE"/>
    <property type="match status" value="1"/>
</dbReference>
<evidence type="ECO:0000259" key="3">
    <source>
        <dbReference type="PROSITE" id="PS51462"/>
    </source>
</evidence>
<dbReference type="Proteomes" id="UP001519535">
    <property type="component" value="Unassembled WGS sequence"/>
</dbReference>
<dbReference type="Pfam" id="PF00293">
    <property type="entry name" value="NUDIX"/>
    <property type="match status" value="1"/>
</dbReference>
<evidence type="ECO:0000313" key="4">
    <source>
        <dbReference type="EMBL" id="MBS9532238.1"/>
    </source>
</evidence>
<dbReference type="SUPFAM" id="SSF55811">
    <property type="entry name" value="Nudix"/>
    <property type="match status" value="1"/>
</dbReference>
<dbReference type="CDD" id="cd18879">
    <property type="entry name" value="NUDIX_Hydrolase"/>
    <property type="match status" value="1"/>
</dbReference>
<dbReference type="PROSITE" id="PS00893">
    <property type="entry name" value="NUDIX_BOX"/>
    <property type="match status" value="1"/>
</dbReference>
<dbReference type="InterPro" id="IPR020084">
    <property type="entry name" value="NUDIX_hydrolase_CS"/>
</dbReference>
<evidence type="ECO:0000256" key="1">
    <source>
        <dbReference type="ARBA" id="ARBA00001946"/>
    </source>
</evidence>
<sequence>MAIPQFIVDLRTRIGHDPLWLIGVTAIVLYDDRVLLVRRSDNGVWAPVTGIVDPGEEPADAAIREVAEETGVTAVPERLVWVHATAPVVHVNGDRAQYLDHVFVLNWQAGKPYPADDESTDARWFPVTALPPMPEHLRARISAGLVAGERTRFDWTGGP</sequence>
<organism evidence="4 5">
    <name type="scientific">Mycolicibacter acidiphilus</name>
    <dbReference type="NCBI Taxonomy" id="2835306"/>
    <lineage>
        <taxon>Bacteria</taxon>
        <taxon>Bacillati</taxon>
        <taxon>Actinomycetota</taxon>
        <taxon>Actinomycetes</taxon>
        <taxon>Mycobacteriales</taxon>
        <taxon>Mycobacteriaceae</taxon>
        <taxon>Mycolicibacter</taxon>
    </lineage>
</organism>